<dbReference type="Gene3D" id="3.40.50.300">
    <property type="entry name" value="P-loop containing nucleotide triphosphate hydrolases"/>
    <property type="match status" value="1"/>
</dbReference>
<name>A0A3E3I0I9_9FIRM</name>
<organism evidence="5 6">
    <name type="scientific">Eisenbergiella massiliensis</name>
    <dbReference type="NCBI Taxonomy" id="1720294"/>
    <lineage>
        <taxon>Bacteria</taxon>
        <taxon>Bacillati</taxon>
        <taxon>Bacillota</taxon>
        <taxon>Clostridia</taxon>
        <taxon>Lachnospirales</taxon>
        <taxon>Lachnospiraceae</taxon>
        <taxon>Eisenbergiella</taxon>
    </lineage>
</organism>
<dbReference type="AlphaFoldDB" id="A0A3E3I0I9"/>
<keyword evidence="3" id="KW-0173">Coenzyme A biosynthesis</keyword>
<dbReference type="RefSeq" id="WP_117545166.1">
    <property type="nucleotide sequence ID" value="NZ_JBKUNB010000038.1"/>
</dbReference>
<proteinExistence type="inferred from homology"/>
<evidence type="ECO:0000256" key="2">
    <source>
        <dbReference type="ARBA" id="ARBA00022840"/>
    </source>
</evidence>
<comment type="subcellular location">
    <subcellularLocation>
        <location evidence="3">Cytoplasm</location>
    </subcellularLocation>
</comment>
<dbReference type="NCBIfam" id="TIGR00152">
    <property type="entry name" value="dephospho-CoA kinase"/>
    <property type="match status" value="1"/>
</dbReference>
<dbReference type="EC" id="2.7.1.24" evidence="3 4"/>
<dbReference type="EMBL" id="QVLV01000014">
    <property type="protein sequence ID" value="RGE57738.1"/>
    <property type="molecule type" value="Genomic_DNA"/>
</dbReference>
<evidence type="ECO:0000256" key="4">
    <source>
        <dbReference type="NCBIfam" id="TIGR00152"/>
    </source>
</evidence>
<dbReference type="GO" id="GO:0015937">
    <property type="term" value="P:coenzyme A biosynthetic process"/>
    <property type="evidence" value="ECO:0007669"/>
    <property type="project" value="UniProtKB-UniRule"/>
</dbReference>
<comment type="similarity">
    <text evidence="3">Belongs to the CoaE family.</text>
</comment>
<keyword evidence="3 5" id="KW-0418">Kinase</keyword>
<protein>
    <recommendedName>
        <fullName evidence="3 4">Dephospho-CoA kinase</fullName>
        <ecNumber evidence="3 4">2.7.1.24</ecNumber>
    </recommendedName>
    <alternativeName>
        <fullName evidence="3">Dephosphocoenzyme A kinase</fullName>
    </alternativeName>
</protein>
<reference evidence="5" key="1">
    <citation type="submission" date="2018-08" db="EMBL/GenBank/DDBJ databases">
        <title>A genome reference for cultivated species of the human gut microbiota.</title>
        <authorList>
            <person name="Zou Y."/>
            <person name="Xue W."/>
            <person name="Luo G."/>
        </authorList>
    </citation>
    <scope>NUCLEOTIDE SEQUENCE [LARGE SCALE GENOMIC DNA]</scope>
    <source>
        <strain evidence="5">TF05-5AC</strain>
    </source>
</reference>
<dbReference type="GO" id="GO:0005737">
    <property type="term" value="C:cytoplasm"/>
    <property type="evidence" value="ECO:0007669"/>
    <property type="project" value="UniProtKB-SubCell"/>
</dbReference>
<dbReference type="CDD" id="cd02022">
    <property type="entry name" value="DPCK"/>
    <property type="match status" value="1"/>
</dbReference>
<gene>
    <name evidence="3" type="primary">coaE</name>
    <name evidence="5" type="ORF">DXC51_18795</name>
</gene>
<keyword evidence="6" id="KW-1185">Reference proteome</keyword>
<dbReference type="Proteomes" id="UP000260812">
    <property type="component" value="Unassembled WGS sequence"/>
</dbReference>
<evidence type="ECO:0000313" key="5">
    <source>
        <dbReference type="EMBL" id="RGE57738.1"/>
    </source>
</evidence>
<dbReference type="SUPFAM" id="SSF52540">
    <property type="entry name" value="P-loop containing nucleoside triphosphate hydrolases"/>
    <property type="match status" value="1"/>
</dbReference>
<dbReference type="PANTHER" id="PTHR10695:SF46">
    <property type="entry name" value="BIFUNCTIONAL COENZYME A SYNTHASE-RELATED"/>
    <property type="match status" value="1"/>
</dbReference>
<comment type="caution">
    <text evidence="5">The sequence shown here is derived from an EMBL/GenBank/DDBJ whole genome shotgun (WGS) entry which is preliminary data.</text>
</comment>
<comment type="function">
    <text evidence="3">Catalyzes the phosphorylation of the 3'-hydroxyl group of dephosphocoenzyme A to form coenzyme A.</text>
</comment>
<keyword evidence="1 3" id="KW-0547">Nucleotide-binding</keyword>
<evidence type="ECO:0000256" key="3">
    <source>
        <dbReference type="HAMAP-Rule" id="MF_00376"/>
    </source>
</evidence>
<keyword evidence="2 3" id="KW-0067">ATP-binding</keyword>
<dbReference type="GeneID" id="97988863"/>
<accession>A0A3E3I0I9</accession>
<sequence length="199" mass="22853">MKLIGITGGVGAGKSQVLSCLASRCRCRILLADEVGNEVKLPGQPCYERLVELLGKDVLAEDGTIDRERMAEKIFADDCLLSQVNGIIHPAVRVYILQEVEKERSLGRVDFFFLEAALLIEEGYDRIVDELWYVYADEEVRRKRLKESRGYSDAKIDHIFHSQLPEEEFRRHCRRVIENNGDLQETCRQIDEVLAKLQE</sequence>
<keyword evidence="3" id="KW-0963">Cytoplasm</keyword>
<dbReference type="PANTHER" id="PTHR10695">
    <property type="entry name" value="DEPHOSPHO-COA KINASE-RELATED"/>
    <property type="match status" value="1"/>
</dbReference>
<dbReference type="GO" id="GO:0005524">
    <property type="term" value="F:ATP binding"/>
    <property type="evidence" value="ECO:0007669"/>
    <property type="project" value="UniProtKB-UniRule"/>
</dbReference>
<comment type="catalytic activity">
    <reaction evidence="3">
        <text>3'-dephospho-CoA + ATP = ADP + CoA + H(+)</text>
        <dbReference type="Rhea" id="RHEA:18245"/>
        <dbReference type="ChEBI" id="CHEBI:15378"/>
        <dbReference type="ChEBI" id="CHEBI:30616"/>
        <dbReference type="ChEBI" id="CHEBI:57287"/>
        <dbReference type="ChEBI" id="CHEBI:57328"/>
        <dbReference type="ChEBI" id="CHEBI:456216"/>
        <dbReference type="EC" id="2.7.1.24"/>
    </reaction>
</comment>
<dbReference type="InterPro" id="IPR001977">
    <property type="entry name" value="Depp_CoAkinase"/>
</dbReference>
<feature type="binding site" evidence="3">
    <location>
        <begin position="11"/>
        <end position="16"/>
    </location>
    <ligand>
        <name>ATP</name>
        <dbReference type="ChEBI" id="CHEBI:30616"/>
    </ligand>
</feature>
<evidence type="ECO:0000256" key="1">
    <source>
        <dbReference type="ARBA" id="ARBA00022741"/>
    </source>
</evidence>
<comment type="pathway">
    <text evidence="3">Cofactor biosynthesis; coenzyme A biosynthesis; CoA from (R)-pantothenate: step 5/5.</text>
</comment>
<dbReference type="HAMAP" id="MF_00376">
    <property type="entry name" value="Dephospho_CoA_kinase"/>
    <property type="match status" value="1"/>
</dbReference>
<evidence type="ECO:0000313" key="6">
    <source>
        <dbReference type="Proteomes" id="UP000260812"/>
    </source>
</evidence>
<keyword evidence="3 5" id="KW-0808">Transferase</keyword>
<dbReference type="Pfam" id="PF01121">
    <property type="entry name" value="CoaE"/>
    <property type="match status" value="1"/>
</dbReference>
<dbReference type="PROSITE" id="PS51219">
    <property type="entry name" value="DPCK"/>
    <property type="match status" value="1"/>
</dbReference>
<dbReference type="UniPathway" id="UPA00241">
    <property type="reaction ID" value="UER00356"/>
</dbReference>
<dbReference type="InterPro" id="IPR027417">
    <property type="entry name" value="P-loop_NTPase"/>
</dbReference>
<dbReference type="GO" id="GO:0004140">
    <property type="term" value="F:dephospho-CoA kinase activity"/>
    <property type="evidence" value="ECO:0007669"/>
    <property type="project" value="UniProtKB-UniRule"/>
</dbReference>